<evidence type="ECO:0000256" key="6">
    <source>
        <dbReference type="ARBA" id="ARBA00022970"/>
    </source>
</evidence>
<evidence type="ECO:0000256" key="4">
    <source>
        <dbReference type="ARBA" id="ARBA00022475"/>
    </source>
</evidence>
<keyword evidence="6" id="KW-0029">Amino-acid transport</keyword>
<evidence type="ECO:0000259" key="11">
    <source>
        <dbReference type="PROSITE" id="PS50928"/>
    </source>
</evidence>
<keyword evidence="5 9" id="KW-0812">Transmembrane</keyword>
<dbReference type="FunFam" id="1.10.3720.10:FF:000033">
    <property type="entry name" value="Polar amino acid ABC transporter permease"/>
    <property type="match status" value="1"/>
</dbReference>
<feature type="transmembrane region" description="Helical" evidence="9">
    <location>
        <begin position="456"/>
        <end position="478"/>
    </location>
</feature>
<evidence type="ECO:0000256" key="7">
    <source>
        <dbReference type="ARBA" id="ARBA00022989"/>
    </source>
</evidence>
<keyword evidence="4" id="KW-1003">Cell membrane</keyword>
<feature type="transmembrane region" description="Helical" evidence="9">
    <location>
        <begin position="295"/>
        <end position="317"/>
    </location>
</feature>
<dbReference type="GO" id="GO:0043190">
    <property type="term" value="C:ATP-binding cassette (ABC) transporter complex"/>
    <property type="evidence" value="ECO:0007669"/>
    <property type="project" value="InterPro"/>
</dbReference>
<reference evidence="12 13" key="1">
    <citation type="submission" date="2016-08" db="EMBL/GenBank/DDBJ databases">
        <title>Genome sequencing of Paenibacillus sp. TI45-13ar, isolated from Korean traditional nuruk.</title>
        <authorList>
            <person name="Kim S.-J."/>
        </authorList>
    </citation>
    <scope>NUCLEOTIDE SEQUENCE [LARGE SCALE GENOMIC DNA]</scope>
    <source>
        <strain evidence="12 13">TI45-13ar</strain>
    </source>
</reference>
<dbReference type="CDD" id="cd06261">
    <property type="entry name" value="TM_PBP2"/>
    <property type="match status" value="1"/>
</dbReference>
<evidence type="ECO:0000313" key="13">
    <source>
        <dbReference type="Proteomes" id="UP000094578"/>
    </source>
</evidence>
<evidence type="ECO:0000256" key="8">
    <source>
        <dbReference type="ARBA" id="ARBA00023136"/>
    </source>
</evidence>
<dbReference type="Gene3D" id="3.40.190.10">
    <property type="entry name" value="Periplasmic binding protein-like II"/>
    <property type="match status" value="2"/>
</dbReference>
<organism evidence="12 13">
    <name type="scientific">Paenibacillus nuruki</name>
    <dbReference type="NCBI Taxonomy" id="1886670"/>
    <lineage>
        <taxon>Bacteria</taxon>
        <taxon>Bacillati</taxon>
        <taxon>Bacillota</taxon>
        <taxon>Bacilli</taxon>
        <taxon>Bacillales</taxon>
        <taxon>Paenibacillaceae</taxon>
        <taxon>Paenibacillus</taxon>
    </lineage>
</organism>
<dbReference type="PROSITE" id="PS50928">
    <property type="entry name" value="ABC_TM1"/>
    <property type="match status" value="1"/>
</dbReference>
<dbReference type="InterPro" id="IPR010065">
    <property type="entry name" value="AA_ABC_transptr_permease_3TM"/>
</dbReference>
<dbReference type="EMBL" id="MDER01000045">
    <property type="protein sequence ID" value="ODP27928.1"/>
    <property type="molecule type" value="Genomic_DNA"/>
</dbReference>
<keyword evidence="3 9" id="KW-0813">Transport</keyword>
<feature type="chain" id="PRO_5009131339" evidence="10">
    <location>
        <begin position="28"/>
        <end position="495"/>
    </location>
</feature>
<comment type="similarity">
    <text evidence="2">Belongs to the binding-protein-dependent transport system permease family. HisMQ subfamily.</text>
</comment>
<comment type="subcellular location">
    <subcellularLocation>
        <location evidence="1 9">Cell membrane</location>
        <topology evidence="1 9">Multi-pass membrane protein</topology>
    </subcellularLocation>
</comment>
<keyword evidence="8 9" id="KW-0472">Membrane</keyword>
<dbReference type="GO" id="GO:0006865">
    <property type="term" value="P:amino acid transport"/>
    <property type="evidence" value="ECO:0007669"/>
    <property type="project" value="UniProtKB-KW"/>
</dbReference>
<evidence type="ECO:0000256" key="9">
    <source>
        <dbReference type="RuleBase" id="RU363032"/>
    </source>
</evidence>
<dbReference type="AlphaFoldDB" id="A0A1E3L2D5"/>
<proteinExistence type="inferred from homology"/>
<evidence type="ECO:0000256" key="3">
    <source>
        <dbReference type="ARBA" id="ARBA00022448"/>
    </source>
</evidence>
<dbReference type="InterPro" id="IPR001638">
    <property type="entry name" value="Solute-binding_3/MltF_N"/>
</dbReference>
<dbReference type="RefSeq" id="WP_425415580.1">
    <property type="nucleotide sequence ID" value="NZ_MDER01000045.1"/>
</dbReference>
<keyword evidence="13" id="KW-1185">Reference proteome</keyword>
<dbReference type="SUPFAM" id="SSF53850">
    <property type="entry name" value="Periplasmic binding protein-like II"/>
    <property type="match status" value="1"/>
</dbReference>
<dbReference type="InterPro" id="IPR043429">
    <property type="entry name" value="ArtM/GltK/GlnP/TcyL/YhdX-like"/>
</dbReference>
<protein>
    <submittedName>
        <fullName evidence="12">Putative ABC transporter arginine-binding protein</fullName>
    </submittedName>
</protein>
<dbReference type="InterPro" id="IPR035906">
    <property type="entry name" value="MetI-like_sf"/>
</dbReference>
<evidence type="ECO:0000256" key="10">
    <source>
        <dbReference type="SAM" id="SignalP"/>
    </source>
</evidence>
<dbReference type="Pfam" id="PF00497">
    <property type="entry name" value="SBP_bac_3"/>
    <property type="match status" value="1"/>
</dbReference>
<dbReference type="SUPFAM" id="SSF161098">
    <property type="entry name" value="MetI-like"/>
    <property type="match status" value="1"/>
</dbReference>
<keyword evidence="7 9" id="KW-1133">Transmembrane helix</keyword>
<keyword evidence="10" id="KW-0732">Signal</keyword>
<evidence type="ECO:0000256" key="2">
    <source>
        <dbReference type="ARBA" id="ARBA00010072"/>
    </source>
</evidence>
<dbReference type="InterPro" id="IPR000515">
    <property type="entry name" value="MetI-like"/>
</dbReference>
<name>A0A1E3L2D5_9BACL</name>
<comment type="caution">
    <text evidence="12">The sequence shown here is derived from an EMBL/GenBank/DDBJ whole genome shotgun (WGS) entry which is preliminary data.</text>
</comment>
<evidence type="ECO:0000256" key="5">
    <source>
        <dbReference type="ARBA" id="ARBA00022692"/>
    </source>
</evidence>
<feature type="signal peptide" evidence="10">
    <location>
        <begin position="1"/>
        <end position="27"/>
    </location>
</feature>
<dbReference type="STRING" id="1886670.PTI45_02747"/>
<evidence type="ECO:0000313" key="12">
    <source>
        <dbReference type="EMBL" id="ODP27928.1"/>
    </source>
</evidence>
<dbReference type="NCBIfam" id="TIGR01726">
    <property type="entry name" value="HEQRo_perm_3TM"/>
    <property type="match status" value="1"/>
</dbReference>
<dbReference type="PANTHER" id="PTHR30614:SF20">
    <property type="entry name" value="GLUTAMINE TRANSPORT SYSTEM PERMEASE PROTEIN GLNP"/>
    <property type="match status" value="1"/>
</dbReference>
<accession>A0A1E3L2D5</accession>
<dbReference type="Pfam" id="PF00528">
    <property type="entry name" value="BPD_transp_1"/>
    <property type="match status" value="1"/>
</dbReference>
<sequence>MKVCKSLFALCFSVLIVFLVVAPMASAAQDTGKKIVVGLSADFAPYEFRKNINGKDEIVGSDIEIAKRVAADMGAELQIQDIAFDSLLPALDSGRIDMIISGMTPTDERRQNVDFSDTYYISRQVIVTRAEDTTKFKTMESLKGAAIGVQRGSIQQDIAKGIEGAKLSPVDKVSDIMLQLESNRVDAAVMEGPVADGQVLNHPDLAITDIQIPDSDTPMAIAVQKGNTELLGQINKTLATLKANNEVDKFVNDAFKLNSGESTGETAEQIKDKPKPNIFQIFWDYRNYYWQGIQYTLFLSAMGVLFGFIIGLIVSLLRLSQISVFRWLAMTYIEILRGTPMLVQLLIIHYGIAQAFNINFTVLESGIITLSINSSAYLAEIFRAGIQGVDRGQTEAARSLGMSYGATMRHIIIPQAIKSVLPAIGNEFVVIIKESSIVSFIGVADLMFQAQAVRSITYSALSPLIIAAAIYFVMTFILSKLLGIVERRLSASDQR</sequence>
<dbReference type="PATRIC" id="fig|1886670.3.peg.2792"/>
<dbReference type="SMART" id="SM00062">
    <property type="entry name" value="PBPb"/>
    <property type="match status" value="1"/>
</dbReference>
<feature type="domain" description="ABC transmembrane type-1" evidence="11">
    <location>
        <begin position="293"/>
        <end position="482"/>
    </location>
</feature>
<gene>
    <name evidence="12" type="ORF">PTI45_02747</name>
</gene>
<dbReference type="Proteomes" id="UP000094578">
    <property type="component" value="Unassembled WGS sequence"/>
</dbReference>
<dbReference type="PANTHER" id="PTHR30614">
    <property type="entry name" value="MEMBRANE COMPONENT OF AMINO ACID ABC TRANSPORTER"/>
    <property type="match status" value="1"/>
</dbReference>
<dbReference type="GO" id="GO:0022857">
    <property type="term" value="F:transmembrane transporter activity"/>
    <property type="evidence" value="ECO:0007669"/>
    <property type="project" value="InterPro"/>
</dbReference>
<dbReference type="Gene3D" id="1.10.3720.10">
    <property type="entry name" value="MetI-like"/>
    <property type="match status" value="1"/>
</dbReference>
<evidence type="ECO:0000256" key="1">
    <source>
        <dbReference type="ARBA" id="ARBA00004651"/>
    </source>
</evidence>